<dbReference type="EMBL" id="SPUM01000011">
    <property type="protein sequence ID" value="TFW35346.1"/>
    <property type="molecule type" value="Genomic_DNA"/>
</dbReference>
<protein>
    <recommendedName>
        <fullName evidence="3">Chemotaxis protein CheA</fullName>
        <ecNumber evidence="2">2.7.13.3</ecNumber>
    </recommendedName>
</protein>
<dbReference type="SUPFAM" id="SSF52172">
    <property type="entry name" value="CheY-like"/>
    <property type="match status" value="1"/>
</dbReference>
<evidence type="ECO:0000256" key="8">
    <source>
        <dbReference type="ARBA" id="ARBA00035100"/>
    </source>
</evidence>
<feature type="modified residue" description="4-aspartylphosphate" evidence="10">
    <location>
        <position position="639"/>
    </location>
</feature>
<evidence type="ECO:0000256" key="5">
    <source>
        <dbReference type="ARBA" id="ARBA00022679"/>
    </source>
</evidence>
<dbReference type="InterPro" id="IPR011006">
    <property type="entry name" value="CheY-like_superfamily"/>
</dbReference>
<dbReference type="Pfam" id="PF02518">
    <property type="entry name" value="HATPase_c"/>
    <property type="match status" value="1"/>
</dbReference>
<dbReference type="InterPro" id="IPR036061">
    <property type="entry name" value="CheW-like_dom_sf"/>
</dbReference>
<sequence>MSEPTQAFLQRLRAIFADEAREHLQQIEAGLLGLEQTGAPAYAALTEQLLKTLHTLKGAARSVDLDALERLCHALEGALTAAAGAPGALGASDFDCLYQCVAVARELAGSPAGRVRNQAVALCAQLELLAARLQGAPVDGALPAAAPEDDSPAPAAPASAAPEALRGLVRVDAALLDTLRAEVEDLLGAELRFAHQAAELRTLAAEMAQQRRTARGVQAAAAGPELRCARLAGELDATCADMAAARRRLMGAVLEAALVPFATVFDELPALVRKLARSRGREVVLSVEGERLLVDRRVAAALREALIHLVTNAVDHGIEPPAQRVDAGKPGAGTLRVSAIQRDTRQVLVRVLDDGAGLDVEALARAAGVELAALQQMGEHERLRLALRPGVSTAAQVTPVSGRGLGLAVVAGKVAQVGGTLTIDSAPGRGCSFELLLPVSLASLRAVVVQAAGQRYALPLSALASVRTVTLIDVQTVGNRETVVVGDRVLPLVRLGALFGAAPSAQAGGVALVAAGDRPFALLVDEIVAEQDVLPRHLGPLLRRVRYFSGATLLGDGALVPLIALDDIGAAAPVSNEAACAHDIDAGARRVLVVEDSVTSRVLLKHILEGAGYLAETAADGLEALSRLRQGRFDAVVSDVEMPHMDGLALTAAIRAARETAELPVILVTSLQTPEERERGLHAGADAYLTKGAFDQDRLLATLRRLA</sequence>
<dbReference type="Proteomes" id="UP000297258">
    <property type="component" value="Unassembled WGS sequence"/>
</dbReference>
<dbReference type="PROSITE" id="PS50110">
    <property type="entry name" value="RESPONSE_REGULATORY"/>
    <property type="match status" value="1"/>
</dbReference>
<dbReference type="SUPFAM" id="SSF55874">
    <property type="entry name" value="ATPase domain of HSP90 chaperone/DNA topoisomerase II/histidine kinase"/>
    <property type="match status" value="1"/>
</dbReference>
<feature type="domain" description="Response regulatory" evidence="12">
    <location>
        <begin position="590"/>
        <end position="706"/>
    </location>
</feature>
<dbReference type="Pfam" id="PF00072">
    <property type="entry name" value="Response_reg"/>
    <property type="match status" value="1"/>
</dbReference>
<dbReference type="InterPro" id="IPR002545">
    <property type="entry name" value="CheW-lke_dom"/>
</dbReference>
<keyword evidence="6 15" id="KW-0418">Kinase</keyword>
<dbReference type="Pfam" id="PF01627">
    <property type="entry name" value="Hpt"/>
    <property type="match status" value="1"/>
</dbReference>
<evidence type="ECO:0000259" key="13">
    <source>
        <dbReference type="PROSITE" id="PS50851"/>
    </source>
</evidence>
<dbReference type="OrthoDB" id="9146932at2"/>
<dbReference type="PANTHER" id="PTHR43395">
    <property type="entry name" value="SENSOR HISTIDINE KINASE CHEA"/>
    <property type="match status" value="1"/>
</dbReference>
<comment type="function">
    <text evidence="8">Involved in the transmission of sensory signals from the chemoreceptors to the flagellar motors. CheA is autophosphorylated; it can transfer its phosphate group to either CheB or CheY.</text>
</comment>
<dbReference type="PROSITE" id="PS50851">
    <property type="entry name" value="CHEW"/>
    <property type="match status" value="1"/>
</dbReference>
<dbReference type="Gene3D" id="2.30.30.40">
    <property type="entry name" value="SH3 Domains"/>
    <property type="match status" value="1"/>
</dbReference>
<evidence type="ECO:0000313" key="15">
    <source>
        <dbReference type="EMBL" id="TFW35346.1"/>
    </source>
</evidence>
<dbReference type="InterPro" id="IPR004358">
    <property type="entry name" value="Sig_transdc_His_kin-like_C"/>
</dbReference>
<evidence type="ECO:0000259" key="14">
    <source>
        <dbReference type="PROSITE" id="PS50894"/>
    </source>
</evidence>
<dbReference type="PANTHER" id="PTHR43395:SF1">
    <property type="entry name" value="CHEMOTAXIS PROTEIN CHEA"/>
    <property type="match status" value="1"/>
</dbReference>
<evidence type="ECO:0000313" key="16">
    <source>
        <dbReference type="Proteomes" id="UP000297258"/>
    </source>
</evidence>
<evidence type="ECO:0000256" key="2">
    <source>
        <dbReference type="ARBA" id="ARBA00012438"/>
    </source>
</evidence>
<keyword evidence="7" id="KW-0902">Two-component regulatory system</keyword>
<dbReference type="PROSITE" id="PS50109">
    <property type="entry name" value="HIS_KIN"/>
    <property type="match status" value="1"/>
</dbReference>
<dbReference type="SMART" id="SM00260">
    <property type="entry name" value="CheW"/>
    <property type="match status" value="1"/>
</dbReference>
<feature type="domain" description="CheW-like" evidence="13">
    <location>
        <begin position="443"/>
        <end position="574"/>
    </location>
</feature>
<dbReference type="InterPro" id="IPR036890">
    <property type="entry name" value="HATPase_C_sf"/>
</dbReference>
<feature type="domain" description="Histidine kinase" evidence="11">
    <location>
        <begin position="247"/>
        <end position="441"/>
    </location>
</feature>
<dbReference type="InterPro" id="IPR005467">
    <property type="entry name" value="His_kinase_dom"/>
</dbReference>
<evidence type="ECO:0000259" key="12">
    <source>
        <dbReference type="PROSITE" id="PS50110"/>
    </source>
</evidence>
<accession>A0A4Y9T4T2</accession>
<organism evidence="15 16">
    <name type="scientific">Massilia horti</name>
    <dbReference type="NCBI Taxonomy" id="2562153"/>
    <lineage>
        <taxon>Bacteria</taxon>
        <taxon>Pseudomonadati</taxon>
        <taxon>Pseudomonadota</taxon>
        <taxon>Betaproteobacteria</taxon>
        <taxon>Burkholderiales</taxon>
        <taxon>Oxalobacteraceae</taxon>
        <taxon>Telluria group</taxon>
        <taxon>Massilia</taxon>
    </lineage>
</organism>
<dbReference type="InterPro" id="IPR051315">
    <property type="entry name" value="Bact_Chemotaxis_CheA"/>
</dbReference>
<dbReference type="GO" id="GO:0006935">
    <property type="term" value="P:chemotaxis"/>
    <property type="evidence" value="ECO:0007669"/>
    <property type="project" value="InterPro"/>
</dbReference>
<dbReference type="InterPro" id="IPR003594">
    <property type="entry name" value="HATPase_dom"/>
</dbReference>
<evidence type="ECO:0000259" key="11">
    <source>
        <dbReference type="PROSITE" id="PS50109"/>
    </source>
</evidence>
<name>A0A4Y9T4T2_9BURK</name>
<gene>
    <name evidence="15" type="ORF">E4O92_02030</name>
</gene>
<dbReference type="InterPro" id="IPR001789">
    <property type="entry name" value="Sig_transdc_resp-reg_receiver"/>
</dbReference>
<dbReference type="Gene3D" id="3.40.50.2300">
    <property type="match status" value="1"/>
</dbReference>
<evidence type="ECO:0000256" key="7">
    <source>
        <dbReference type="ARBA" id="ARBA00023012"/>
    </source>
</evidence>
<dbReference type="InterPro" id="IPR008207">
    <property type="entry name" value="Sig_transdc_His_kin_Hpt_dom"/>
</dbReference>
<keyword evidence="16" id="KW-1185">Reference proteome</keyword>
<dbReference type="FunFam" id="3.30.565.10:FF:000016">
    <property type="entry name" value="Chemotaxis protein CheA, putative"/>
    <property type="match status" value="1"/>
</dbReference>
<dbReference type="RefSeq" id="WP_135188081.1">
    <property type="nucleotide sequence ID" value="NZ_SPUM01000011.1"/>
</dbReference>
<keyword evidence="4 10" id="KW-0597">Phosphoprotein</keyword>
<dbReference type="CDD" id="cd00088">
    <property type="entry name" value="HPT"/>
    <property type="match status" value="1"/>
</dbReference>
<dbReference type="GO" id="GO:0000155">
    <property type="term" value="F:phosphorelay sensor kinase activity"/>
    <property type="evidence" value="ECO:0007669"/>
    <property type="project" value="UniProtKB-ARBA"/>
</dbReference>
<dbReference type="SUPFAM" id="SSF50341">
    <property type="entry name" value="CheW-like"/>
    <property type="match status" value="1"/>
</dbReference>
<dbReference type="SUPFAM" id="SSF47226">
    <property type="entry name" value="Histidine-containing phosphotransfer domain, HPT domain"/>
    <property type="match status" value="1"/>
</dbReference>
<feature type="domain" description="HPt" evidence="14">
    <location>
        <begin position="5"/>
        <end position="111"/>
    </location>
</feature>
<dbReference type="SMART" id="SM00387">
    <property type="entry name" value="HATPase_c"/>
    <property type="match status" value="1"/>
</dbReference>
<keyword evidence="5" id="KW-0808">Transferase</keyword>
<comment type="catalytic activity">
    <reaction evidence="1">
        <text>ATP + protein L-histidine = ADP + protein N-phospho-L-histidine.</text>
        <dbReference type="EC" id="2.7.13.3"/>
    </reaction>
</comment>
<evidence type="ECO:0000256" key="9">
    <source>
        <dbReference type="PROSITE-ProRule" id="PRU00110"/>
    </source>
</evidence>
<dbReference type="Gene3D" id="3.30.565.10">
    <property type="entry name" value="Histidine kinase-like ATPase, C-terminal domain"/>
    <property type="match status" value="1"/>
</dbReference>
<evidence type="ECO:0000256" key="3">
    <source>
        <dbReference type="ARBA" id="ARBA00021495"/>
    </source>
</evidence>
<evidence type="ECO:0000256" key="6">
    <source>
        <dbReference type="ARBA" id="ARBA00022777"/>
    </source>
</evidence>
<dbReference type="SMART" id="SM00448">
    <property type="entry name" value="REC"/>
    <property type="match status" value="1"/>
</dbReference>
<dbReference type="EC" id="2.7.13.3" evidence="2"/>
<evidence type="ECO:0000256" key="10">
    <source>
        <dbReference type="PROSITE-ProRule" id="PRU00169"/>
    </source>
</evidence>
<dbReference type="SMART" id="SM00073">
    <property type="entry name" value="HPT"/>
    <property type="match status" value="1"/>
</dbReference>
<feature type="modified residue" description="Phosphohistidine" evidence="9">
    <location>
        <position position="54"/>
    </location>
</feature>
<reference evidence="15 16" key="1">
    <citation type="submission" date="2019-03" db="EMBL/GenBank/DDBJ databases">
        <title>Draft genome of Massilia hortus sp. nov., a novel bacterial species of the Oxalobacteraceae family.</title>
        <authorList>
            <person name="Peta V."/>
            <person name="Raths R."/>
            <person name="Bucking H."/>
        </authorList>
    </citation>
    <scope>NUCLEOTIDE SEQUENCE [LARGE SCALE GENOMIC DNA]</scope>
    <source>
        <strain evidence="15 16">ONC3</strain>
    </source>
</reference>
<dbReference type="AlphaFoldDB" id="A0A4Y9T4T2"/>
<dbReference type="Gene3D" id="1.20.120.160">
    <property type="entry name" value="HPT domain"/>
    <property type="match status" value="1"/>
</dbReference>
<evidence type="ECO:0000256" key="1">
    <source>
        <dbReference type="ARBA" id="ARBA00000085"/>
    </source>
</evidence>
<comment type="caution">
    <text evidence="15">The sequence shown here is derived from an EMBL/GenBank/DDBJ whole genome shotgun (WGS) entry which is preliminary data.</text>
</comment>
<dbReference type="PROSITE" id="PS50894">
    <property type="entry name" value="HPT"/>
    <property type="match status" value="1"/>
</dbReference>
<dbReference type="InterPro" id="IPR036641">
    <property type="entry name" value="HPT_dom_sf"/>
</dbReference>
<proteinExistence type="predicted"/>
<evidence type="ECO:0000256" key="4">
    <source>
        <dbReference type="ARBA" id="ARBA00022553"/>
    </source>
</evidence>
<dbReference type="Pfam" id="PF01584">
    <property type="entry name" value="CheW"/>
    <property type="match status" value="1"/>
</dbReference>
<dbReference type="PRINTS" id="PR00344">
    <property type="entry name" value="BCTRLSENSOR"/>
</dbReference>